<comment type="subcellular location">
    <subcellularLocation>
        <location evidence="1">Cell membrane</location>
        <topology evidence="1">Multi-pass membrane protein</topology>
    </subcellularLocation>
</comment>
<feature type="compositionally biased region" description="Basic and acidic residues" evidence="7">
    <location>
        <begin position="31"/>
        <end position="43"/>
    </location>
</feature>
<dbReference type="OrthoDB" id="9766496at2"/>
<evidence type="ECO:0000256" key="3">
    <source>
        <dbReference type="ARBA" id="ARBA00022475"/>
    </source>
</evidence>
<organism evidence="10 11">
    <name type="scientific">Arthrobacter terricola</name>
    <dbReference type="NCBI Taxonomy" id="2547396"/>
    <lineage>
        <taxon>Bacteria</taxon>
        <taxon>Bacillati</taxon>
        <taxon>Actinomycetota</taxon>
        <taxon>Actinomycetes</taxon>
        <taxon>Micrococcales</taxon>
        <taxon>Micrococcaceae</taxon>
        <taxon>Arthrobacter</taxon>
    </lineage>
</organism>
<dbReference type="Pfam" id="PF12696">
    <property type="entry name" value="TraG-D_C"/>
    <property type="match status" value="1"/>
</dbReference>
<dbReference type="PANTHER" id="PTHR37937:SF1">
    <property type="entry name" value="CONJUGATIVE TRANSFER: DNA TRANSPORT"/>
    <property type="match status" value="1"/>
</dbReference>
<dbReference type="Pfam" id="PF02534">
    <property type="entry name" value="T4SS-DNA_transf"/>
    <property type="match status" value="1"/>
</dbReference>
<dbReference type="Gene3D" id="3.40.50.300">
    <property type="entry name" value="P-loop containing nucleotide triphosphate hydrolases"/>
    <property type="match status" value="1"/>
</dbReference>
<keyword evidence="4 8" id="KW-0812">Transmembrane</keyword>
<evidence type="ECO:0000256" key="8">
    <source>
        <dbReference type="SAM" id="Phobius"/>
    </source>
</evidence>
<dbReference type="CDD" id="cd01127">
    <property type="entry name" value="TrwB_TraG_TraD_VirD4"/>
    <property type="match status" value="2"/>
</dbReference>
<dbReference type="InterPro" id="IPR032689">
    <property type="entry name" value="TraG-D_C"/>
</dbReference>
<dbReference type="InterPro" id="IPR027417">
    <property type="entry name" value="P-loop_NTPase"/>
</dbReference>
<keyword evidence="6 8" id="KW-0472">Membrane</keyword>
<name>A0A4R5KA46_9MICC</name>
<accession>A0A4R5KA46</accession>
<dbReference type="InterPro" id="IPR051539">
    <property type="entry name" value="T4SS-coupling_protein"/>
</dbReference>
<comment type="caution">
    <text evidence="10">The sequence shown here is derived from an EMBL/GenBank/DDBJ whole genome shotgun (WGS) entry which is preliminary data.</text>
</comment>
<comment type="similarity">
    <text evidence="2">Belongs to the VirD4/TraG family.</text>
</comment>
<dbReference type="PANTHER" id="PTHR37937">
    <property type="entry name" value="CONJUGATIVE TRANSFER: DNA TRANSPORT"/>
    <property type="match status" value="1"/>
</dbReference>
<reference evidence="10 11" key="1">
    <citation type="submission" date="2019-03" db="EMBL/GenBank/DDBJ databases">
        <title>Whole genome sequence of Arthrobacter sp JH1-1.</title>
        <authorList>
            <person name="Trinh H.N."/>
        </authorList>
    </citation>
    <scope>NUCLEOTIDE SEQUENCE [LARGE SCALE GENOMIC DNA]</scope>
    <source>
        <strain evidence="10 11">JH1-1</strain>
    </source>
</reference>
<proteinExistence type="inferred from homology"/>
<keyword evidence="5 8" id="KW-1133">Transmembrane helix</keyword>
<evidence type="ECO:0000256" key="4">
    <source>
        <dbReference type="ARBA" id="ARBA00022692"/>
    </source>
</evidence>
<feature type="region of interest" description="Disordered" evidence="7">
    <location>
        <begin position="1"/>
        <end position="47"/>
    </location>
</feature>
<feature type="transmembrane region" description="Helical" evidence="8">
    <location>
        <begin position="55"/>
        <end position="79"/>
    </location>
</feature>
<evidence type="ECO:0000256" key="2">
    <source>
        <dbReference type="ARBA" id="ARBA00008806"/>
    </source>
</evidence>
<dbReference type="InterPro" id="IPR003688">
    <property type="entry name" value="TraG/VirD4"/>
</dbReference>
<evidence type="ECO:0000256" key="7">
    <source>
        <dbReference type="SAM" id="MobiDB-lite"/>
    </source>
</evidence>
<sequence length="1342" mass="147351">MARAKAKAAKPTASSWDKISAQDPAQTLGNREVHDGQQLDRGRLQRKQTNTTGRVAAIVAGVLVAAAAWALYSVIAMAVTGLGSITADLGTGGGSNSRYYVESATSGADGGSVKCYQPLDKRGQPAGKCAPALTDVPVPDWYKAKQPGGHSLGGTTVPGGTTLGAQLAEVSLLKLCVAGGSGLLIALVIGSWSAKRVATVNLMADTTDINQHEGDQHIALPEEIQRKFDWFPDAGAHSGVQVSSMISHVMLEKKGLKQVGITRRAETDIIDRDGNILYYAGEAVYDDNGEPLLDTLPIIDEEFGAALFESSGLKDKTKQKKYRATDIPYNGDGRNRDKLGKHKDVAGLINADWELPPYERQRPAGAYIVDTAPVNTMVLAITRAGKGQTYIEPTLDMWSREKNPSNMVVNDPKGELLVKNYVPLVMRGFQPVQFNLINSGKTDIYNPLMLAADKAREGDFNKCAQFVEAIANDFFPVDGGEDPVWPNAANNAFKRAAYGLIDFYLEEERELRETAAATGMDPAVLEQKLDDLWGKVSLYNCYQLFVQLTSKKLKNPEAELERRVKNGDFEGDDAGLEAAQEEAARQAFLWEGKAEQDMLTLYFNATEALPRNNMRTMIGNADNALRAMAGAEKMLASVYGIAITAMSFFTDPTISTLTSGKPSQNTDLAGLSFPRRLGVRFAMGYVKRDHLVGKLAVWSAYADGKFTRPLGEDFDHEEIIGREGWARYNFKGIFPADDAWLKLELVNPQSKMLVRTFYFRFTKSYALSLSGRHYVTESVTGRKMVKNGVLREVRPVRESCNADGAMTRYQAGETTYPRDRLDLTASGSPEKVTVQARAITQTMTRYSESPKAVFLVTPPHLTSYAKLLLICVKQLVDVSFDQSYMTKANQKPLYRTRYMLDELGNLQSDGHGIAGLETMLSIGLGQEQQFTLILQTLQQLRDVYGQSVDKVVQGNTANIVFLKSTDDTMIETLEKMSGTRHVSYVDSKTVTKNMEKMVGGQTDGEVSYTMSTTKEPLISYNDMAFINERNSIVFRAGDAPVWNRNETILPMSHMLLGHSTGKNLVHPGHEYSLQTIPTLSTAMEFDVQKNQPDFARMLGKRIKQAVFAADAKKVFAESYGYTDVDIARLDQDVYSEEVMQIVRMRVNVDEGRDPHAIPEVDADDLAAGYIFDDENVVDNVELAAEVTGLKARRDAWARKIYAEGTISKDMLVTFPDGAARVKSLDRQISEAYKASLTELHQDRDHFSVGADGELRSADGSRVYITALRSAQFTEAAGKLNAAAAAAGSRVYAEDELDSDELHAIATLEISADFYTFLASLPGWEQLAGGAFDRAMAIEMTAA</sequence>
<evidence type="ECO:0000313" key="10">
    <source>
        <dbReference type="EMBL" id="TDF90562.1"/>
    </source>
</evidence>
<dbReference type="RefSeq" id="WP_133206415.1">
    <property type="nucleotide sequence ID" value="NZ_SMRU01000035.1"/>
</dbReference>
<evidence type="ECO:0000259" key="9">
    <source>
        <dbReference type="Pfam" id="PF12696"/>
    </source>
</evidence>
<feature type="domain" description="TraD/TraG TraM recognition site" evidence="9">
    <location>
        <begin position="896"/>
        <end position="1022"/>
    </location>
</feature>
<feature type="compositionally biased region" description="Polar residues" evidence="7">
    <location>
        <begin position="12"/>
        <end position="29"/>
    </location>
</feature>
<evidence type="ECO:0000256" key="6">
    <source>
        <dbReference type="ARBA" id="ARBA00023136"/>
    </source>
</evidence>
<dbReference type="Proteomes" id="UP000295511">
    <property type="component" value="Unassembled WGS sequence"/>
</dbReference>
<keyword evidence="11" id="KW-1185">Reference proteome</keyword>
<evidence type="ECO:0000256" key="5">
    <source>
        <dbReference type="ARBA" id="ARBA00022989"/>
    </source>
</evidence>
<gene>
    <name evidence="10" type="ORF">E1809_22140</name>
</gene>
<keyword evidence="3" id="KW-1003">Cell membrane</keyword>
<protein>
    <submittedName>
        <fullName evidence="10">ATPase</fullName>
    </submittedName>
</protein>
<evidence type="ECO:0000313" key="11">
    <source>
        <dbReference type="Proteomes" id="UP000295511"/>
    </source>
</evidence>
<dbReference type="EMBL" id="SMRU01000035">
    <property type="protein sequence ID" value="TDF90562.1"/>
    <property type="molecule type" value="Genomic_DNA"/>
</dbReference>
<evidence type="ECO:0000256" key="1">
    <source>
        <dbReference type="ARBA" id="ARBA00004651"/>
    </source>
</evidence>
<dbReference type="SUPFAM" id="SSF52540">
    <property type="entry name" value="P-loop containing nucleoside triphosphate hydrolases"/>
    <property type="match status" value="1"/>
</dbReference>
<dbReference type="GO" id="GO:0005886">
    <property type="term" value="C:plasma membrane"/>
    <property type="evidence" value="ECO:0007669"/>
    <property type="project" value="UniProtKB-SubCell"/>
</dbReference>